<keyword evidence="4" id="KW-1185">Reference proteome</keyword>
<dbReference type="InterPro" id="IPR036116">
    <property type="entry name" value="FN3_sf"/>
</dbReference>
<evidence type="ECO:0000256" key="1">
    <source>
        <dbReference type="SAM" id="MobiDB-lite"/>
    </source>
</evidence>
<feature type="signal peptide" evidence="2">
    <location>
        <begin position="1"/>
        <end position="31"/>
    </location>
</feature>
<name>A0A842HHD1_9BACT</name>
<dbReference type="InterPro" id="IPR013783">
    <property type="entry name" value="Ig-like_fold"/>
</dbReference>
<sequence length="1413" mass="158194">MNRLQSPSFFKQFASAAIGCLCLLAALSAQPTSDAKHVLSQGNPQVFEISDNIDFPAYAWPRTLLTYPVTLAKDVDVDVLSLKDLDTGRQLPFQLSDIEQGASGERTAHISFFSELPSGGQRIFELSVAASPIAANKLEHPVIVTKDAGVLEVNAGTLAVRLPDSQTFARHDQVPGPILSLRQKDRWIGHSVLEPGAKSVRSLTTEVVQSGDLFAQIRLSYLFTDGATYTATIKVVSDYDFIEFDESMAGISPSDGVQVEMQWDNFDPDFRFAAGWWKGPTNPNVEWPAIAEPIIRPYVKEDPHWEPGWNEEPSEEMVFRLSPYGGNGVREIPPHISFWEDGPDGEELGVFVLDDEKWNDGTYPIWQPSTLLQVRFRYGPNTPLKAGQDNTLVWTWPLVEGTRSTGIALYDPHTKQPEVENMRQIYLPVQQKGRTSNAIFSVKDMQLRYIQLLRARYGFLCLDKVKDWVLEYPEGQPHPEQIFDEGKIKTPEQFEDFLFRSSFVFYPLGLNTWPGINSIQHRFVYGWVTDAYNRLQSQFTPEQRKRVDALMLAAGYITEGEGMHPIRSALAGAPNMAADGWCVPMQMAYLFPAHPMSQEWRDYYEQSVRLTSRFFTRPEVPGLNSNGGRWTESLGTYNWADLRPLSFSLVAGLLTDGKNRWANPWMASRGQWLVDMLSAPVYNPDPFWRQDFRNQKAPPPISESWEPGDPLDPELGFKRQYPAHGAHGSGTGIEPPSVVWLLGNMMLRYKPMLGEHLLWIDRINQDYENHSGHADWLGVEQKILNWDMQGTPPELTSTKYTGHGIVLRAGVGAPDELSLHMEQVDRGPNYRWGNAGEGASGSLYFFAQGKLFTGHERESAGDRTMDDTDGVTTFGVMKDGAFRSIGMNLLEKPLYDLGVAQFAELTPRKGEGAYSWPEYQSRNVFMVGTDYFILSDEVLSGTESRFTWFTAKDAEFPHLVFLKPMMVRQDHWTEVRTPSSKGFERQFVGSSRVLVTPKDDVEVKNLTAVDLPYLEEPSIKGYRNARGTSLPDGVYQVKTAASDDTVFRNENGVIYQMGRDVFDGKAGVIRHGGDTLEMAMVQSKKIGSNGFMLEVDRPDIGISLISSDPASAQGQFSSPEGGQLQIRGNRLTPSVKFYIDAELVPVKRQGTLLTVDLPAGAHQWELTKDTVQPMRSSIVRTENFSGGADVFWQAGAGTKQIRLEISTDNTQSWQPLVTFDVDAPQGSHRIDGLTNREKVHLRAISLNGQRSAKPSPAYPLYVSDQPLLPPDGLTLDLGNDQVALSWGEVLGASSYRLYRRKQGTEQWTLVQDALSNTCVDVAATGVVQEYPLPGDAENAGRDMSGVTIYEYAISSVNQNGEGPKSISVSSDPRSWLNWWPQTSDLRFRRRSAYWQSPYVPENMVPPAHYPESE</sequence>
<reference evidence="3 4" key="1">
    <citation type="submission" date="2020-07" db="EMBL/GenBank/DDBJ databases">
        <authorList>
            <person name="Feng X."/>
        </authorList>
    </citation>
    <scope>NUCLEOTIDE SEQUENCE [LARGE SCALE GENOMIC DNA]</scope>
    <source>
        <strain evidence="3 4">JCM31066</strain>
    </source>
</reference>
<evidence type="ECO:0000256" key="2">
    <source>
        <dbReference type="SAM" id="SignalP"/>
    </source>
</evidence>
<dbReference type="RefSeq" id="WP_185676861.1">
    <property type="nucleotide sequence ID" value="NZ_JACHVB010000058.1"/>
</dbReference>
<protein>
    <submittedName>
        <fullName evidence="3">Fibronectin type III domain-containing protein</fullName>
    </submittedName>
</protein>
<organism evidence="3 4">
    <name type="scientific">Ruficoccus amylovorans</name>
    <dbReference type="NCBI Taxonomy" id="1804625"/>
    <lineage>
        <taxon>Bacteria</taxon>
        <taxon>Pseudomonadati</taxon>
        <taxon>Verrucomicrobiota</taxon>
        <taxon>Opitutia</taxon>
        <taxon>Puniceicoccales</taxon>
        <taxon>Cerasicoccaceae</taxon>
        <taxon>Ruficoccus</taxon>
    </lineage>
</organism>
<dbReference type="EMBL" id="JACHVB010000058">
    <property type="protein sequence ID" value="MBC2595933.1"/>
    <property type="molecule type" value="Genomic_DNA"/>
</dbReference>
<dbReference type="Gene3D" id="2.60.40.10">
    <property type="entry name" value="Immunoglobulins"/>
    <property type="match status" value="1"/>
</dbReference>
<gene>
    <name evidence="3" type="ORF">H5P28_16835</name>
</gene>
<dbReference type="Proteomes" id="UP000546464">
    <property type="component" value="Unassembled WGS sequence"/>
</dbReference>
<accession>A0A842HHD1</accession>
<evidence type="ECO:0000313" key="4">
    <source>
        <dbReference type="Proteomes" id="UP000546464"/>
    </source>
</evidence>
<dbReference type="CDD" id="cd00063">
    <property type="entry name" value="FN3"/>
    <property type="match status" value="1"/>
</dbReference>
<dbReference type="SUPFAM" id="SSF49265">
    <property type="entry name" value="Fibronectin type III"/>
    <property type="match status" value="1"/>
</dbReference>
<proteinExistence type="predicted"/>
<dbReference type="InterPro" id="IPR003961">
    <property type="entry name" value="FN3_dom"/>
</dbReference>
<feature type="chain" id="PRO_5032785107" evidence="2">
    <location>
        <begin position="32"/>
        <end position="1413"/>
    </location>
</feature>
<evidence type="ECO:0000313" key="3">
    <source>
        <dbReference type="EMBL" id="MBC2595933.1"/>
    </source>
</evidence>
<feature type="region of interest" description="Disordered" evidence="1">
    <location>
        <begin position="698"/>
        <end position="729"/>
    </location>
</feature>
<comment type="caution">
    <text evidence="3">The sequence shown here is derived from an EMBL/GenBank/DDBJ whole genome shotgun (WGS) entry which is preliminary data.</text>
</comment>
<keyword evidence="2" id="KW-0732">Signal</keyword>